<keyword evidence="2" id="KW-1185">Reference proteome</keyword>
<dbReference type="OrthoDB" id="6506698at2"/>
<protein>
    <recommendedName>
        <fullName evidence="3">Lipoprotein</fullName>
    </recommendedName>
</protein>
<evidence type="ECO:0008006" key="3">
    <source>
        <dbReference type="Google" id="ProtNLM"/>
    </source>
</evidence>
<dbReference type="PROSITE" id="PS51257">
    <property type="entry name" value="PROKAR_LIPOPROTEIN"/>
    <property type="match status" value="1"/>
</dbReference>
<organism evidence="1 2">
    <name type="scientific">Rahnella woolbedingensis</name>
    <dbReference type="NCBI Taxonomy" id="1510574"/>
    <lineage>
        <taxon>Bacteria</taxon>
        <taxon>Pseudomonadati</taxon>
        <taxon>Pseudomonadota</taxon>
        <taxon>Gammaproteobacteria</taxon>
        <taxon>Enterobacterales</taxon>
        <taxon>Yersiniaceae</taxon>
        <taxon>Rahnella</taxon>
    </lineage>
</organism>
<evidence type="ECO:0000313" key="2">
    <source>
        <dbReference type="Proteomes" id="UP000284908"/>
    </source>
</evidence>
<sequence>MSGLKLAAFSIATLIILTGCVNKTDPAKSNSPIAQREGVTCINEFKALQSLSPGDFAVYQSQFTQLTNAYDVYRKNNGAINKDSEEILNIELQSKLKMICARVKGAVFKNMDERSQEINKI</sequence>
<proteinExistence type="predicted"/>
<gene>
    <name evidence="1" type="ORF">D6C13_11330</name>
</gene>
<evidence type="ECO:0000313" key="1">
    <source>
        <dbReference type="EMBL" id="RJT44333.1"/>
    </source>
</evidence>
<comment type="caution">
    <text evidence="1">The sequence shown here is derived from an EMBL/GenBank/DDBJ whole genome shotgun (WGS) entry which is preliminary data.</text>
</comment>
<dbReference type="AlphaFoldDB" id="A0A419N9I9"/>
<reference evidence="1 2" key="1">
    <citation type="submission" date="2018-09" db="EMBL/GenBank/DDBJ databases">
        <authorList>
            <person name="Le Fleche-Mateos A."/>
        </authorList>
    </citation>
    <scope>NUCLEOTIDE SEQUENCE [LARGE SCALE GENOMIC DNA]</scope>
    <source>
        <strain evidence="1 2">DSM 27399</strain>
    </source>
</reference>
<dbReference type="RefSeq" id="WP_120132846.1">
    <property type="nucleotide sequence ID" value="NZ_RAHH01000011.1"/>
</dbReference>
<accession>A0A419N9I9</accession>
<dbReference type="EMBL" id="RAHH01000011">
    <property type="protein sequence ID" value="RJT44333.1"/>
    <property type="molecule type" value="Genomic_DNA"/>
</dbReference>
<dbReference type="Proteomes" id="UP000284908">
    <property type="component" value="Unassembled WGS sequence"/>
</dbReference>
<name>A0A419N9I9_9GAMM</name>